<dbReference type="InParanoid" id="A0A0D2WJE8"/>
<protein>
    <submittedName>
        <fullName evidence="2">Uncharacterized protein</fullName>
    </submittedName>
</protein>
<dbReference type="SMART" id="SM00028">
    <property type="entry name" value="TPR"/>
    <property type="match status" value="5"/>
</dbReference>
<gene>
    <name evidence="2" type="ORF">CAOG_000949</name>
</gene>
<feature type="region of interest" description="Disordered" evidence="1">
    <location>
        <begin position="31"/>
        <end position="117"/>
    </location>
</feature>
<reference evidence="3" key="1">
    <citation type="submission" date="2011-02" db="EMBL/GenBank/DDBJ databases">
        <title>The Genome Sequence of Capsaspora owczarzaki ATCC 30864.</title>
        <authorList>
            <person name="Russ C."/>
            <person name="Cuomo C."/>
            <person name="Burger G."/>
            <person name="Gray M.W."/>
            <person name="Holland P.W.H."/>
            <person name="King N."/>
            <person name="Lang F.B.F."/>
            <person name="Roger A.J."/>
            <person name="Ruiz-Trillo I."/>
            <person name="Young S.K."/>
            <person name="Zeng Q."/>
            <person name="Gargeya S."/>
            <person name="Alvarado L."/>
            <person name="Berlin A."/>
            <person name="Chapman S.B."/>
            <person name="Chen Z."/>
            <person name="Freedman E."/>
            <person name="Gellesch M."/>
            <person name="Goldberg J."/>
            <person name="Griggs A."/>
            <person name="Gujja S."/>
            <person name="Heilman E."/>
            <person name="Heiman D."/>
            <person name="Howarth C."/>
            <person name="Mehta T."/>
            <person name="Neiman D."/>
            <person name="Pearson M."/>
            <person name="Roberts A."/>
            <person name="Saif S."/>
            <person name="Shea T."/>
            <person name="Shenoy N."/>
            <person name="Sisk P."/>
            <person name="Stolte C."/>
            <person name="Sykes S."/>
            <person name="White J."/>
            <person name="Yandava C."/>
            <person name="Haas B."/>
            <person name="Nusbaum C."/>
            <person name="Birren B."/>
        </authorList>
    </citation>
    <scope>NUCLEOTIDE SEQUENCE</scope>
    <source>
        <strain evidence="3">ATCC 30864</strain>
    </source>
</reference>
<dbReference type="GO" id="GO:0006886">
    <property type="term" value="P:intracellular protein transport"/>
    <property type="evidence" value="ECO:0007669"/>
    <property type="project" value="InterPro"/>
</dbReference>
<dbReference type="InterPro" id="IPR042476">
    <property type="entry name" value="APPBP2"/>
</dbReference>
<evidence type="ECO:0000313" key="2">
    <source>
        <dbReference type="EMBL" id="KJE89488.1"/>
    </source>
</evidence>
<feature type="compositionally biased region" description="Acidic residues" evidence="1">
    <location>
        <begin position="105"/>
        <end position="117"/>
    </location>
</feature>
<evidence type="ECO:0000313" key="3">
    <source>
        <dbReference type="Proteomes" id="UP000008743"/>
    </source>
</evidence>
<dbReference type="InterPro" id="IPR019734">
    <property type="entry name" value="TPR_rpt"/>
</dbReference>
<dbReference type="SUPFAM" id="SSF48452">
    <property type="entry name" value="TPR-like"/>
    <property type="match status" value="1"/>
</dbReference>
<evidence type="ECO:0000256" key="1">
    <source>
        <dbReference type="SAM" id="MobiDB-lite"/>
    </source>
</evidence>
<keyword evidence="3" id="KW-1185">Reference proteome</keyword>
<dbReference type="PANTHER" id="PTHR46575:SF1">
    <property type="entry name" value="AMYLOID PROTEIN-BINDING PROTEIN 2"/>
    <property type="match status" value="1"/>
</dbReference>
<sequence length="936" mass="104410">MATTRREPTTLVTAQPDDTITSVLQRVLEAEKQSRVALAQQPNRMGMWHLNEVPREEPFPFHIDDPNDAADDEGDDRADGEQQANDAGRDGEQEEGIERGAAERGDDDAEDDDDDDDGAELARRLHAALSTLPPNERPTFVLTGDRNDLPEAIRRFIGPISDADREMLRRLEASLPLPRTTTATVNAAAAAPARDPRLPPFAAVAPRRRRAQASGVPSLVQLATSAVALAVPRYYDELQWLPSLRAVGLLAQMHQDSFEHCHLAVYLFSLCTNWSFLANVTQVKAHRRVLAKCLQHLRDANTSRLRYTARVESLPEMPAGLPRLPFAPCVSERAPPGYIHFTLAEEIGGAVARCVSNYVGSVESGSTSFASLEEANQALNVVRDIAAVFEDLLWSPEAVLVLNQALRLLELISKRCTDPEHPGRFGCSTQQLFHMRYRSRYELEMRLGRSYELHCQFRESAEAFQSAAETAHAAHQEGIFICTALLTSRLATLYFALSRYRDSFPLCLRALREVQAITGDRSFEILQDEEEPAVEQTVFLEAIPLIKRPDGSANVMPPRLRSSQKPIAQVAAEIIHSVISSGMLIAPTENEMPQLQLSPVELIEIFRYASRIHVAKRHFGLARTYIEKALKIADAHFAPSHPIAATVFADFGYLLLNIDEVGQAVAVLRHCLSLQRRVYGDQSLHVAAADLELGYSLYVQNYTNGAFASAEQHVSRSLAIRKLMLPTDHVLQAFAQRVLGLIKEEMGIDVSDEFEPGRRQLLLDESKQLQTAGLGSCLEVFGEESLITAKYYGNLGRLFQTLKQPADSEIMHLQAIAIKERVMGVNDFEVALSVGHLASLYNYDVGLYEAAEELYLRSISIGIHLYGESYSGLEFDYMGLIHVYEHLGNAERVAWYNNTLDKWDRLRLDNHPARADDYDPTLDHEDDDASWIDEAS</sequence>
<dbReference type="STRING" id="595528.A0A0D2WJE8"/>
<dbReference type="InterPro" id="IPR011990">
    <property type="entry name" value="TPR-like_helical_dom_sf"/>
</dbReference>
<dbReference type="PANTHER" id="PTHR46575">
    <property type="entry name" value="AMYLOID PROTEIN-BINDING PROTEIN 2"/>
    <property type="match status" value="1"/>
</dbReference>
<organism evidence="2 3">
    <name type="scientific">Capsaspora owczarzaki (strain ATCC 30864)</name>
    <dbReference type="NCBI Taxonomy" id="595528"/>
    <lineage>
        <taxon>Eukaryota</taxon>
        <taxon>Filasterea</taxon>
        <taxon>Capsaspora</taxon>
    </lineage>
</organism>
<feature type="compositionally biased region" description="Basic and acidic residues" evidence="1">
    <location>
        <begin position="52"/>
        <end position="65"/>
    </location>
</feature>
<dbReference type="Proteomes" id="UP000008743">
    <property type="component" value="Unassembled WGS sequence"/>
</dbReference>
<name>A0A0D2WJE8_CAPO3</name>
<dbReference type="RefSeq" id="XP_004365820.2">
    <property type="nucleotide sequence ID" value="XM_004365763.2"/>
</dbReference>
<accession>A0A0D2WJE8</accession>
<feature type="compositionally biased region" description="Basic and acidic residues" evidence="1">
    <location>
        <begin position="87"/>
        <end position="104"/>
    </location>
</feature>
<dbReference type="AlphaFoldDB" id="A0A0D2WJE8"/>
<dbReference type="Gene3D" id="1.25.40.10">
    <property type="entry name" value="Tetratricopeptide repeat domain"/>
    <property type="match status" value="2"/>
</dbReference>
<proteinExistence type="predicted"/>
<dbReference type="GO" id="GO:1990756">
    <property type="term" value="F:ubiquitin-like ligase-substrate adaptor activity"/>
    <property type="evidence" value="ECO:0007669"/>
    <property type="project" value="TreeGrafter"/>
</dbReference>
<dbReference type="GO" id="GO:0043161">
    <property type="term" value="P:proteasome-mediated ubiquitin-dependent protein catabolic process"/>
    <property type="evidence" value="ECO:0007669"/>
    <property type="project" value="TreeGrafter"/>
</dbReference>
<dbReference type="Pfam" id="PF13374">
    <property type="entry name" value="TPR_10"/>
    <property type="match status" value="1"/>
</dbReference>
<dbReference type="eggNOG" id="KOG1840">
    <property type="taxonomic scope" value="Eukaryota"/>
</dbReference>
<feature type="compositionally biased region" description="Acidic residues" evidence="1">
    <location>
        <begin position="66"/>
        <end position="78"/>
    </location>
</feature>
<dbReference type="GO" id="GO:0031462">
    <property type="term" value="C:Cul2-RING ubiquitin ligase complex"/>
    <property type="evidence" value="ECO:0007669"/>
    <property type="project" value="TreeGrafter"/>
</dbReference>
<dbReference type="EMBL" id="KE346360">
    <property type="protein sequence ID" value="KJE89488.1"/>
    <property type="molecule type" value="Genomic_DNA"/>
</dbReference>
<dbReference type="OrthoDB" id="7103806at2759"/>
<dbReference type="PhylomeDB" id="A0A0D2WJE8"/>